<protein>
    <recommendedName>
        <fullName evidence="2">Reverse transcriptase domain-containing protein</fullName>
    </recommendedName>
</protein>
<dbReference type="PANTHER" id="PTHR33067:SF9">
    <property type="entry name" value="RNA-DIRECTED DNA POLYMERASE"/>
    <property type="match status" value="1"/>
</dbReference>
<organism evidence="1">
    <name type="scientific">Tanacetum cinerariifolium</name>
    <name type="common">Dalmatian daisy</name>
    <name type="synonym">Chrysanthemum cinerariifolium</name>
    <dbReference type="NCBI Taxonomy" id="118510"/>
    <lineage>
        <taxon>Eukaryota</taxon>
        <taxon>Viridiplantae</taxon>
        <taxon>Streptophyta</taxon>
        <taxon>Embryophyta</taxon>
        <taxon>Tracheophyta</taxon>
        <taxon>Spermatophyta</taxon>
        <taxon>Magnoliopsida</taxon>
        <taxon>eudicotyledons</taxon>
        <taxon>Gunneridae</taxon>
        <taxon>Pentapetalae</taxon>
        <taxon>asterids</taxon>
        <taxon>campanulids</taxon>
        <taxon>Asterales</taxon>
        <taxon>Asteraceae</taxon>
        <taxon>Asteroideae</taxon>
        <taxon>Anthemideae</taxon>
        <taxon>Anthemidinae</taxon>
        <taxon>Tanacetum</taxon>
    </lineage>
</organism>
<gene>
    <name evidence="1" type="ORF">Tci_034085</name>
</gene>
<dbReference type="EMBL" id="BKCJ010004618">
    <property type="protein sequence ID" value="GEU62107.1"/>
    <property type="molecule type" value="Genomic_DNA"/>
</dbReference>
<dbReference type="InterPro" id="IPR021109">
    <property type="entry name" value="Peptidase_aspartic_dom_sf"/>
</dbReference>
<dbReference type="CDD" id="cd00303">
    <property type="entry name" value="retropepsin_like"/>
    <property type="match status" value="1"/>
</dbReference>
<dbReference type="Gene3D" id="2.40.70.10">
    <property type="entry name" value="Acid Proteases"/>
    <property type="match status" value="1"/>
</dbReference>
<dbReference type="AlphaFoldDB" id="A0A6L2LMA6"/>
<dbReference type="PANTHER" id="PTHR33067">
    <property type="entry name" value="RNA-DIRECTED DNA POLYMERASE-RELATED"/>
    <property type="match status" value="1"/>
</dbReference>
<proteinExistence type="predicted"/>
<evidence type="ECO:0000313" key="1">
    <source>
        <dbReference type="EMBL" id="GEU62107.1"/>
    </source>
</evidence>
<comment type="caution">
    <text evidence="1">The sequence shown here is derived from an EMBL/GenBank/DDBJ whole genome shotgun (WGS) entry which is preliminary data.</text>
</comment>
<reference evidence="1" key="1">
    <citation type="journal article" date="2019" name="Sci. Rep.">
        <title>Draft genome of Tanacetum cinerariifolium, the natural source of mosquito coil.</title>
        <authorList>
            <person name="Yamashiro T."/>
            <person name="Shiraishi A."/>
            <person name="Satake H."/>
            <person name="Nakayama K."/>
        </authorList>
    </citation>
    <scope>NUCLEOTIDE SEQUENCE</scope>
</reference>
<sequence length="341" mass="38502">MQEVILFYNGLEVPTRQILDSKGVIPSRTAANANIAIQEMAEHSQKWHNGTSTRTRSTDTSDGLAFIQAQLNNLGMEIKKVNEKVYAAQVGCELCKGSHYTKDFPLKEERKTIKEAYYTQFGATVSVMPFLTYTNLGLDELAHTKLTIELADTTVKHPKGIAKNVLVGKGKFVFPIDFLILDMAKDVKVPLVLGRPFLSTTRAKIDVFKRRITLRVGDEKIIFKSFKHASSLIKKVYLLSLREITKLDLEARLMGETLILNRSLDPLNGDYIELNDLNEPSKLRRNQADDLKHTLEEGEVDDEPIEDIDKARCNDEVIRGLDEYPSFCDLDKKSISTVLII</sequence>
<name>A0A6L2LMA6_TANCI</name>
<evidence type="ECO:0008006" key="2">
    <source>
        <dbReference type="Google" id="ProtNLM"/>
    </source>
</evidence>
<accession>A0A6L2LMA6</accession>